<dbReference type="Proteomes" id="UP000238296">
    <property type="component" value="Unassembled WGS sequence"/>
</dbReference>
<evidence type="ECO:0000256" key="1">
    <source>
        <dbReference type="SAM" id="SignalP"/>
    </source>
</evidence>
<reference evidence="2 3" key="1">
    <citation type="journal article" date="2017" name="Int. J. Syst. Evol. Microbiol.">
        <title>Mycobacterium talmoniae sp. nov., a slowly growing mycobacterium isolated from human respiratory samples.</title>
        <authorList>
            <person name="Davidson R.M."/>
            <person name="DeGroote M.A."/>
            <person name="Marola J.L."/>
            <person name="Buss S."/>
            <person name="Jones V."/>
            <person name="McNeil M.R."/>
            <person name="Freifeld A.G."/>
            <person name="Elaine Epperson L."/>
            <person name="Hasan N.A."/>
            <person name="Jackson M."/>
            <person name="Iwen P.C."/>
            <person name="Salfinger M."/>
            <person name="Strong M."/>
        </authorList>
    </citation>
    <scope>NUCLEOTIDE SEQUENCE [LARGE SCALE GENOMIC DNA]</scope>
    <source>
        <strain evidence="2 3">ATCC BAA-2683</strain>
    </source>
</reference>
<dbReference type="InterPro" id="IPR037126">
    <property type="entry name" value="PdaC/RsiV-like_sf"/>
</dbReference>
<name>A0A2S8BDE9_9MYCO</name>
<evidence type="ECO:0000313" key="2">
    <source>
        <dbReference type="EMBL" id="PQM44692.1"/>
    </source>
</evidence>
<feature type="signal peptide" evidence="1">
    <location>
        <begin position="1"/>
        <end position="37"/>
    </location>
</feature>
<accession>A0A2S8BDE9</accession>
<organism evidence="2 3">
    <name type="scientific">Mycobacterium talmoniae</name>
    <dbReference type="NCBI Taxonomy" id="1858794"/>
    <lineage>
        <taxon>Bacteria</taxon>
        <taxon>Bacillati</taxon>
        <taxon>Actinomycetota</taxon>
        <taxon>Actinomycetes</taxon>
        <taxon>Mycobacteriales</taxon>
        <taxon>Mycobacteriaceae</taxon>
        <taxon>Mycobacterium</taxon>
    </lineage>
</organism>
<dbReference type="Gene3D" id="3.90.640.20">
    <property type="entry name" value="Heat-shock cognate protein, ATPase"/>
    <property type="match status" value="1"/>
</dbReference>
<protein>
    <submittedName>
        <fullName evidence="2">Immunogenic protein MPB64</fullName>
    </submittedName>
</protein>
<keyword evidence="1" id="KW-0732">Signal</keyword>
<sequence>MSYLPKRMAERTTWITKRVSAILAVVALSATPPPAAASPSGFCAELGGSWDQGSATCTSTATNAKHLTATLTARYPTDLIDDPTAGPVLQGFVRGLFERFGHPGDRLSQDGSVDLTYQTYEHPPATKSFVFTNDWYLGGPHPNDEIDAFTFDLARKKQLALADLFCTGTDTPRALFPFVKQYVQPQVDPRWVQPDGPGVTYASGYKAWALDGDDLVILMPDGRTGPVHAGAFTARIPLTALRPILREGGCST</sequence>
<gene>
    <name evidence="2" type="ORF">C1Y40_05151</name>
</gene>
<comment type="caution">
    <text evidence="2">The sequence shown here is derived from an EMBL/GenBank/DDBJ whole genome shotgun (WGS) entry which is preliminary data.</text>
</comment>
<proteinExistence type="predicted"/>
<evidence type="ECO:0000313" key="3">
    <source>
        <dbReference type="Proteomes" id="UP000238296"/>
    </source>
</evidence>
<dbReference type="Gene3D" id="3.30.565.40">
    <property type="entry name" value="Fervidobacterium nodosum Rt17-B1 like"/>
    <property type="match status" value="1"/>
</dbReference>
<dbReference type="EMBL" id="PPEA01000734">
    <property type="protein sequence ID" value="PQM44692.1"/>
    <property type="molecule type" value="Genomic_DNA"/>
</dbReference>
<feature type="chain" id="PRO_5015448563" evidence="1">
    <location>
        <begin position="38"/>
        <end position="252"/>
    </location>
</feature>
<dbReference type="AlphaFoldDB" id="A0A2S8BDE9"/>